<feature type="transmembrane region" description="Helical" evidence="2">
    <location>
        <begin position="6"/>
        <end position="30"/>
    </location>
</feature>
<gene>
    <name evidence="4" type="primary">LOC108671838</name>
</gene>
<evidence type="ECO:0000313" key="3">
    <source>
        <dbReference type="Proteomes" id="UP000694843"/>
    </source>
</evidence>
<keyword evidence="2" id="KW-1133">Transmembrane helix</keyword>
<feature type="region of interest" description="Disordered" evidence="1">
    <location>
        <begin position="822"/>
        <end position="863"/>
    </location>
</feature>
<dbReference type="RefSeq" id="XP_047739127.1">
    <property type="nucleotide sequence ID" value="XM_047883171.1"/>
</dbReference>
<feature type="region of interest" description="Disordered" evidence="1">
    <location>
        <begin position="973"/>
        <end position="997"/>
    </location>
</feature>
<feature type="region of interest" description="Disordered" evidence="1">
    <location>
        <begin position="204"/>
        <end position="259"/>
    </location>
</feature>
<feature type="compositionally biased region" description="Basic residues" evidence="1">
    <location>
        <begin position="825"/>
        <end position="844"/>
    </location>
</feature>
<dbReference type="SUPFAM" id="SSF81321">
    <property type="entry name" value="Family A G protein-coupled receptor-like"/>
    <property type="match status" value="1"/>
</dbReference>
<protein>
    <submittedName>
        <fullName evidence="4">Uncharacterized protein LOC108671838</fullName>
    </submittedName>
</protein>
<feature type="region of interest" description="Disordered" evidence="1">
    <location>
        <begin position="418"/>
        <end position="439"/>
    </location>
</feature>
<keyword evidence="3" id="KW-1185">Reference proteome</keyword>
<evidence type="ECO:0000313" key="4">
    <source>
        <dbReference type="RefSeq" id="XP_047739127.1"/>
    </source>
</evidence>
<dbReference type="GeneID" id="108671838"/>
<feature type="region of interest" description="Disordered" evidence="1">
    <location>
        <begin position="598"/>
        <end position="635"/>
    </location>
</feature>
<feature type="transmembrane region" description="Helical" evidence="2">
    <location>
        <begin position="293"/>
        <end position="317"/>
    </location>
</feature>
<evidence type="ECO:0000256" key="2">
    <source>
        <dbReference type="SAM" id="Phobius"/>
    </source>
</evidence>
<dbReference type="Proteomes" id="UP000694843">
    <property type="component" value="Unplaced"/>
</dbReference>
<feature type="region of interest" description="Disordered" evidence="1">
    <location>
        <begin position="716"/>
        <end position="741"/>
    </location>
</feature>
<reference evidence="4" key="1">
    <citation type="submission" date="2025-08" db="UniProtKB">
        <authorList>
            <consortium name="RefSeq"/>
        </authorList>
    </citation>
    <scope>IDENTIFICATION</scope>
    <source>
        <tissue evidence="4">Whole organism</tissue>
    </source>
</reference>
<feature type="transmembrane region" description="Helical" evidence="2">
    <location>
        <begin position="42"/>
        <end position="64"/>
    </location>
</feature>
<feature type="transmembrane region" description="Helical" evidence="2">
    <location>
        <begin position="119"/>
        <end position="140"/>
    </location>
</feature>
<accession>A0A979FR25</accession>
<feature type="compositionally biased region" description="Low complexity" evidence="1">
    <location>
        <begin position="206"/>
        <end position="217"/>
    </location>
</feature>
<dbReference type="KEGG" id="hazt:108671838"/>
<keyword evidence="2" id="KW-0812">Transmembrane</keyword>
<keyword evidence="2" id="KW-0472">Membrane</keyword>
<dbReference type="AlphaFoldDB" id="A0A979FR25"/>
<evidence type="ECO:0000256" key="1">
    <source>
        <dbReference type="SAM" id="MobiDB-lite"/>
    </source>
</evidence>
<dbReference type="Gene3D" id="1.20.1070.10">
    <property type="entry name" value="Rhodopsin 7-helix transmembrane proteins"/>
    <property type="match status" value="1"/>
</dbReference>
<dbReference type="OrthoDB" id="6369020at2759"/>
<feature type="region of interest" description="Disordered" evidence="1">
    <location>
        <begin position="1043"/>
        <end position="1080"/>
    </location>
</feature>
<feature type="compositionally biased region" description="Polar residues" evidence="1">
    <location>
        <begin position="988"/>
        <end position="997"/>
    </location>
</feature>
<proteinExistence type="predicted"/>
<sequence>MMPSITYSWIGQCAAAPLVLLGSAWVLGVFHSYRRHWVSVDLFLVAITSQELVMALQVFAYALLSLLQPELDGVCGALVWSLNATRSLQFATVASLLADRALTCHWPYRYRFSVRRHQLRYHLGVLAAMASLLGVAALMARPQDPSYFPHCATLPHVLHIRLALFMLAVYGVFLLGGVLSIAVVQTSRGCCSSDVDLMDLGATGATNTTSSTSSTKRPLPPSSTNTVSSHGSKVLPSRASSTSSMGPGGGRGMRTASSTTDLLPAPAATRPGVLRTSSCAPAGGSDFRWRTTICVVLLACLINHLPYLTLVALGTFTPRLLPPLPYEHLLLWLSAAEGLLLPLLLLLSDVTFRGAATAACCRGARPPPPPEGRDFKDGEAPFRLFPRDEAKLFPLTNGSLFSSLLSLPSDAPHPPPLFNPRTYRKGASDTVRTEDPSPRFRDLRLLGSSASSGREHVPYNAPYYCRDLNNSLTSLNNNRDQLYSHPNNNTSTIDSSVKEDHIYATLSETFGSTSSFSDGFLNDEARCPSVTTVANDDFEFHDPRTSGSSIDFYQMQARNPCLRQQSYSSSSFSSSSEVLSCGSRAKDDDTLVLCRPRKPPRSLVRRPPAELPPEALGSRVLPNNYKSPPRIPPRNHGADVILEMNQQNITYSAKKPPMLRQCSRPHAGFDNLAFDSDTLEKKYSMQRNTEKKYYPTNSLHSTDLQAGKPRLKNRFLEEDNHEGTLSRKHRVSSLSMSDLDRLDHKNSEEGEEQMMFLLPVKSESMLSLYRLYLAEDDESSGLRYTIEVSRSENDLSSSAGDDRNRADYGRFFDDLSTSPHEIYQKRRRPQSSASKIRRQHKIQRAKGVQMKNKPPASPTRASDLEFYKENRRNSSPNIGVSFGDQAPDGGVRVAIVDKTRRQNGIITIRDPSGLSVQDLLGVLNRAAATSSGTLQPKPVSVPAPTNKRPKTIGVSALPNPAKNEPQIYNISSSLGSTEPQPLGILNPATPSQGSAQNELEGQNQFLLSTPRRNFLPTYSFGSETQISSENNLASSNNLPLRNYLLSSSNPSSSNNLPSGSNPSSSNNLPSDSNLPSGNNPSSVYETAIRIPCVNVKNPNFISQTNTAPEFRKIFLSEYL</sequence>
<feature type="compositionally biased region" description="Basic and acidic residues" evidence="1">
    <location>
        <begin position="716"/>
        <end position="725"/>
    </location>
</feature>
<feature type="transmembrane region" description="Helical" evidence="2">
    <location>
        <begin position="160"/>
        <end position="184"/>
    </location>
</feature>
<name>A0A979FR25_HYAAZ</name>
<organism evidence="3 4">
    <name type="scientific">Hyalella azteca</name>
    <name type="common">Amphipod</name>
    <dbReference type="NCBI Taxonomy" id="294128"/>
    <lineage>
        <taxon>Eukaryota</taxon>
        <taxon>Metazoa</taxon>
        <taxon>Ecdysozoa</taxon>
        <taxon>Arthropoda</taxon>
        <taxon>Crustacea</taxon>
        <taxon>Multicrustacea</taxon>
        <taxon>Malacostraca</taxon>
        <taxon>Eumalacostraca</taxon>
        <taxon>Peracarida</taxon>
        <taxon>Amphipoda</taxon>
        <taxon>Senticaudata</taxon>
        <taxon>Talitrida</taxon>
        <taxon>Talitroidea</taxon>
        <taxon>Hyalellidae</taxon>
        <taxon>Hyalella</taxon>
    </lineage>
</organism>